<name>A0A9P8RT27_9PEZI</name>
<dbReference type="PANTHER" id="PTHR23346:SF19">
    <property type="entry name" value="PROTEASOME ADAPTER AND SCAFFOLD PROTEIN ECM29"/>
    <property type="match status" value="1"/>
</dbReference>
<feature type="domain" description="Proteasome adapter and scaffold protein ECM29 HEAT-repeat" evidence="6">
    <location>
        <begin position="1323"/>
        <end position="1476"/>
    </location>
</feature>
<dbReference type="PANTHER" id="PTHR23346">
    <property type="entry name" value="TRANSLATIONAL ACTIVATOR GCN1-RELATED"/>
    <property type="match status" value="1"/>
</dbReference>
<dbReference type="Pfam" id="PF13001">
    <property type="entry name" value="ECM29_N"/>
    <property type="match status" value="1"/>
</dbReference>
<dbReference type="Proteomes" id="UP000750711">
    <property type="component" value="Unassembled WGS sequence"/>
</dbReference>
<dbReference type="GO" id="GO:0000502">
    <property type="term" value="C:proteasome complex"/>
    <property type="evidence" value="ECO:0007669"/>
    <property type="project" value="UniProtKB-KW"/>
</dbReference>
<keyword evidence="8" id="KW-1185">Reference proteome</keyword>
<proteinExistence type="predicted"/>
<keyword evidence="4" id="KW-0647">Proteasome</keyword>
<organism evidence="7 8">
    <name type="scientific">Trichoglossum hirsutum</name>
    <dbReference type="NCBI Taxonomy" id="265104"/>
    <lineage>
        <taxon>Eukaryota</taxon>
        <taxon>Fungi</taxon>
        <taxon>Dikarya</taxon>
        <taxon>Ascomycota</taxon>
        <taxon>Pezizomycotina</taxon>
        <taxon>Geoglossomycetes</taxon>
        <taxon>Geoglossales</taxon>
        <taxon>Geoglossaceae</taxon>
        <taxon>Trichoglossum</taxon>
    </lineage>
</organism>
<dbReference type="InterPro" id="IPR055443">
    <property type="entry name" value="HEAT_ECM29"/>
</dbReference>
<dbReference type="GO" id="GO:0005634">
    <property type="term" value="C:nucleus"/>
    <property type="evidence" value="ECO:0007669"/>
    <property type="project" value="TreeGrafter"/>
</dbReference>
<accession>A0A9P8RT27</accession>
<dbReference type="GO" id="GO:0043248">
    <property type="term" value="P:proteasome assembly"/>
    <property type="evidence" value="ECO:0007669"/>
    <property type="project" value="InterPro"/>
</dbReference>
<gene>
    <name evidence="7" type="ORF">GP486_001041</name>
</gene>
<dbReference type="GO" id="GO:0060090">
    <property type="term" value="F:molecular adaptor activity"/>
    <property type="evidence" value="ECO:0007669"/>
    <property type="project" value="InterPro"/>
</dbReference>
<evidence type="ECO:0000256" key="4">
    <source>
        <dbReference type="ARBA" id="ARBA00022942"/>
    </source>
</evidence>
<evidence type="ECO:0008006" key="9">
    <source>
        <dbReference type="Google" id="ProtNLM"/>
    </source>
</evidence>
<evidence type="ECO:0000256" key="2">
    <source>
        <dbReference type="ARBA" id="ARBA00022490"/>
    </source>
</evidence>
<keyword evidence="2" id="KW-0963">Cytoplasm</keyword>
<dbReference type="Gene3D" id="1.25.10.10">
    <property type="entry name" value="Leucine-rich Repeat Variant"/>
    <property type="match status" value="3"/>
</dbReference>
<dbReference type="Pfam" id="PF24492">
    <property type="entry name" value="HEAT_ECM29"/>
    <property type="match status" value="1"/>
</dbReference>
<dbReference type="SUPFAM" id="SSF48371">
    <property type="entry name" value="ARM repeat"/>
    <property type="match status" value="1"/>
</dbReference>
<evidence type="ECO:0000256" key="3">
    <source>
        <dbReference type="ARBA" id="ARBA00022737"/>
    </source>
</evidence>
<reference evidence="7" key="1">
    <citation type="submission" date="2021-03" db="EMBL/GenBank/DDBJ databases">
        <title>Comparative genomics and phylogenomic investigation of the class Geoglossomycetes provide insights into ecological specialization and systematics.</title>
        <authorList>
            <person name="Melie T."/>
            <person name="Pirro S."/>
            <person name="Miller A.N."/>
            <person name="Quandt A."/>
        </authorList>
    </citation>
    <scope>NUCLEOTIDE SEQUENCE</scope>
    <source>
        <strain evidence="7">CAQ_001_2017</strain>
    </source>
</reference>
<dbReference type="InterPro" id="IPR011989">
    <property type="entry name" value="ARM-like"/>
</dbReference>
<evidence type="ECO:0000313" key="8">
    <source>
        <dbReference type="Proteomes" id="UP000750711"/>
    </source>
</evidence>
<evidence type="ECO:0000259" key="5">
    <source>
        <dbReference type="Pfam" id="PF13001"/>
    </source>
</evidence>
<comment type="caution">
    <text evidence="7">The sequence shown here is derived from an EMBL/GenBank/DDBJ whole genome shotgun (WGS) entry which is preliminary data.</text>
</comment>
<dbReference type="InterPro" id="IPR016024">
    <property type="entry name" value="ARM-type_fold"/>
</dbReference>
<evidence type="ECO:0000256" key="1">
    <source>
        <dbReference type="ARBA" id="ARBA00004496"/>
    </source>
</evidence>
<evidence type="ECO:0000313" key="7">
    <source>
        <dbReference type="EMBL" id="KAH0565561.1"/>
    </source>
</evidence>
<feature type="domain" description="Proteasome component Ecm29 N-terminal" evidence="5">
    <location>
        <begin position="12"/>
        <end position="545"/>
    </location>
</feature>
<evidence type="ECO:0000259" key="6">
    <source>
        <dbReference type="Pfam" id="PF24492"/>
    </source>
</evidence>
<dbReference type="InterPro" id="IPR024372">
    <property type="entry name" value="Ecm29_N"/>
</dbReference>
<dbReference type="EMBL" id="JAGHQM010000081">
    <property type="protein sequence ID" value="KAH0565561.1"/>
    <property type="molecule type" value="Genomic_DNA"/>
</dbReference>
<dbReference type="GO" id="GO:0036503">
    <property type="term" value="P:ERAD pathway"/>
    <property type="evidence" value="ECO:0007669"/>
    <property type="project" value="TreeGrafter"/>
</dbReference>
<dbReference type="Pfam" id="PF23731">
    <property type="entry name" value="ARM_ECM29_C"/>
    <property type="match status" value="1"/>
</dbReference>
<dbReference type="GO" id="GO:0005737">
    <property type="term" value="C:cytoplasm"/>
    <property type="evidence" value="ECO:0007669"/>
    <property type="project" value="UniProtKB-SubCell"/>
</dbReference>
<protein>
    <recommendedName>
        <fullName evidence="9">Proteasome component ECM29</fullName>
    </recommendedName>
</protein>
<comment type="subcellular location">
    <subcellularLocation>
        <location evidence="1">Cytoplasm</location>
    </subcellularLocation>
</comment>
<keyword evidence="3" id="KW-0677">Repeat</keyword>
<sequence>MSTPEAKELNLLNKVELRIALADSDPKLEAVLKTYLAPLLLKLASEHVISICQHINTRIKPPSIRLPVPALLKQFKEHPTIPLIRHFDLIYVQQGLDRLPAAERIELFPSLIHGIADNGSSSGPHGATLFNLLLRLLPQFPLPPRGSKEDGELRERLGLTERPVDAKFLATWFSKVILLTVGRPGEKGDALEIPQRCPGISVDEYAFLTLGGKPETWTLEGKSGLNLVATKIAVAKFVSSGAFTHEDRFLPALFASADSNSRISDIGDDILKRTLPCVSLEDSSLIGQLFHIYFGGSGTQGAPPVKPALQTKILGLLSKSAISTTFTVNVMRVVAEGILPPGNASESTGAASGISGREASKLRGAIFSFINWVTRMGSVSDLRSIAPTLVYKLRDYIEHQGWPSQSASNEGVRSSAEASLRGYAYESIGLLAKSSPEELVLDPNMDLLRWLFRSLSEEGSGESISVSVEEGISSIIGAFSGELGVDVTEALRSLLLQHMELQIGDDSPSGDGSKVRRSTRFVAVRFANRSLPYSDEAGRWIDLLAIGGRSGERSDVVEEGRKGLDPHWHKTLNHGYGASRSVDTSAKCKFPDITRLVLYIFGELTENDDASRMSALQSRQAFALAPAIAYCRRVLLTQALGETNLAPIVDVDWERKLDSIVSADESARKNIKEYLRNFTSAEASLGTQIAIRFLHAVFDGLVWNHGEGLERCGEYFVELCSLYTNKLVKPLVGRVQELGRAIFSNNFQTRSTASHALGILASHDACLDEEVRHIAVPFLHIAEAWRGAIGAEINKIHGSILALGYLFSRLSFRRRLSSVPESTLMSFMSIVFDILVESRDSLLQEAAFLAIGQLSIFSVLSPTSIPAPHTAQLAVEKLAGSAKTGNEKAVTALGRFAMIFVGPENEDSQLYSTILDHIYKLHELRQPEFQFSVGEALSCVAAGWNSKVLNMEIDIEGNVSSIAPCQRKLSEIMDRVLQHSKQRKPALRKYCGHLPGVQECLRSFQAAFKGFLSDRDELVQETACRGLALVYEKGDKNVKDDLVRDLVSSFTRNTTNLSGNVTEETELFEPGALPTGEGKGVTTYKDIMSLASEVGDPSLVYRFMSLASNSAIWSSRAAFGRFGLGSVLSDSSVDGYLAENPNLYPKLFRYRFDPNPVVRKSMGDIWTALVKDSSAIIDKYFDSIMEDLLKNIVGKEWRVREASCSAIADLVQGRPLAKYEKYLGDMWSLGFKVLDDIKDSVRAAAMGLCRALTASLIRIVESPSSSSSKDSNAMLENVMPFLMSTSGLEASAQEVQMFALGELELLHSLSGLFFVTNNRLRHVARLLGLLSSLEPATINYLHLNASKYNLTEEKIDAARLMSIRSSPMMEAIEKCLDLVDEPTMSRLVPSLESAIQQSVGMPSKVGCSRVLVTLATRHSYLFRPYADPFLKLIEKAVLDRNDTVSGSYATAAGYLCRVASDKQILRLVKFCKGLYFSGEDEKKRSSDRFSNLGVDFLPFIFIAKHDLDKHVKEYFEDSWSENAGGARAVLLYLEEITELCMNHLESPRWVVKHACALAIADVVVSGGGELNLSNAERIWPILEQAIGGKTWDGKENVLEAFVLFARTGSELWEKQPDVAKRITEITFREAKRNNPAYRCQALRLLGQYSETRDDIDLFPEVYSIVSSTIEVLMDESESSKMDIDSTDGSHSSRVVQEMTIANGISTLFRSLRVSYAGGSEFAHRLERAFAVTRKANASATIAIQTATVEGLKDVLDKLHVSDTSNLAVDQWDGILMGIFKGMGPIEDGPESLRSKRSDCIEALVRVLGKVYSGNSLSETRALLQDEVDGAVNRERSLPIKTTLRRTSEELLRLRNAG</sequence>